<evidence type="ECO:0000313" key="3">
    <source>
        <dbReference type="EMBL" id="MBY0202076.1"/>
    </source>
</evidence>
<evidence type="ECO:0000313" key="4">
    <source>
        <dbReference type="Proteomes" id="UP000706031"/>
    </source>
</evidence>
<dbReference type="Gene3D" id="1.25.40.10">
    <property type="entry name" value="Tetratricopeptide repeat domain"/>
    <property type="match status" value="2"/>
</dbReference>
<dbReference type="PANTHER" id="PTHR43630">
    <property type="entry name" value="POLY-BETA-1,6-N-ACETYL-D-GLUCOSAMINE SYNTHASE"/>
    <property type="match status" value="1"/>
</dbReference>
<dbReference type="Pfam" id="PF07720">
    <property type="entry name" value="TPR_3"/>
    <property type="match status" value="1"/>
</dbReference>
<dbReference type="InterPro" id="IPR011990">
    <property type="entry name" value="TPR-like_helical_dom_sf"/>
</dbReference>
<keyword evidence="4" id="KW-1185">Reference proteome</keyword>
<dbReference type="InterPro" id="IPR011716">
    <property type="entry name" value="TPR-3"/>
</dbReference>
<dbReference type="InterPro" id="IPR001173">
    <property type="entry name" value="Glyco_trans_2-like"/>
</dbReference>
<dbReference type="PANTHER" id="PTHR43630:SF2">
    <property type="entry name" value="GLYCOSYLTRANSFERASE"/>
    <property type="match status" value="1"/>
</dbReference>
<dbReference type="RefSeq" id="WP_221786651.1">
    <property type="nucleotide sequence ID" value="NZ_JACLIC010000005.1"/>
</dbReference>
<dbReference type="InterPro" id="IPR019734">
    <property type="entry name" value="TPR_rpt"/>
</dbReference>
<dbReference type="Pfam" id="PF00535">
    <property type="entry name" value="Glycos_transf_2"/>
    <property type="match status" value="1"/>
</dbReference>
<dbReference type="SUPFAM" id="SSF53448">
    <property type="entry name" value="Nucleotide-diphospho-sugar transferases"/>
    <property type="match status" value="1"/>
</dbReference>
<keyword evidence="1" id="KW-0802">TPR repeat</keyword>
<gene>
    <name evidence="3" type="ORF">H7T88_02310</name>
</gene>
<dbReference type="EMBL" id="JACLIC010000005">
    <property type="protein sequence ID" value="MBY0202076.1"/>
    <property type="molecule type" value="Genomic_DNA"/>
</dbReference>
<dbReference type="PROSITE" id="PS50005">
    <property type="entry name" value="TPR"/>
    <property type="match status" value="1"/>
</dbReference>
<sequence>MKEGISLCMIVRDESEFLERCLASVREIIDEIIIVDTGSADDSVAIAQRYDATIISAEWNGDFSQARNLSLAAASFTWILVLDADEMWMHTLWTKSELMEWLEAGSEESWGYWVKVTSLLGNSGEERVTDEVCRLFRNDPRIAFHGRIHEEVASSILALMPQGIRHSDIEVVHYGYLDKVIATKRKDVRNMRLIRLALQQTPDQQELLYALAAEWFQQAKYDEAIRLLLPLLAKLDPTCGYHSDVVLKTAYTWRELGQIELALSVVENWVTVYDDFPDLLELAAVLELDQNRADRALEWLKQAKSAASTAGRYTSVSGAGSYRSLTLEGMAHEQNGRWAEAEASYTEALGIQPGNGAAWQRMLLLGAATGRPQAIASVAEGVSLPPAAWQALVSVALAAHRPEWLLRHAGALVPAQRAKPLAAGLALAQIGEDAAARAALRPWAVHAQHGPEAVLALWALGYKQRERGVPRRAAATRQHVAVPEVARAAEALLQGEGAATCGAYASSMALPAQALAAVGAWPAWLRLLQALPPAGALALLAALPPAARCGLLRAPAHVRAGLLALCGTPSGAQQPCADEVPAPALAAHALLAGTLALRAGRQSLARDWADYAARITAQHAAAQGRPAKTPPPGLQTLLRLTASGAAHAPAFQQQCNMLLVYL</sequence>
<dbReference type="InterPro" id="IPR029044">
    <property type="entry name" value="Nucleotide-diphossugar_trans"/>
</dbReference>
<dbReference type="SMART" id="SM00028">
    <property type="entry name" value="TPR"/>
    <property type="match status" value="1"/>
</dbReference>
<organism evidence="3 4">
    <name type="scientific">Paenibacillus cucumis</name>
    <name type="common">ex Kampfer et al. 2016</name>
    <dbReference type="NCBI Taxonomy" id="1776858"/>
    <lineage>
        <taxon>Bacteria</taxon>
        <taxon>Bacillati</taxon>
        <taxon>Bacillota</taxon>
        <taxon>Bacilli</taxon>
        <taxon>Bacillales</taxon>
        <taxon>Paenibacillaceae</taxon>
        <taxon>Paenibacillus</taxon>
    </lineage>
</organism>
<reference evidence="3 4" key="1">
    <citation type="submission" date="2020-08" db="EMBL/GenBank/DDBJ databases">
        <title>Fungal Genomes of the International Space Station.</title>
        <authorList>
            <person name="Seuylemezian A."/>
            <person name="Singh N.K."/>
            <person name="Wood J."/>
            <person name="Venkateswaran K."/>
        </authorList>
    </citation>
    <scope>NUCLEOTIDE SEQUENCE [LARGE SCALE GENOMIC DNA]</scope>
    <source>
        <strain evidence="3 4">S/N-304-OC-R4</strain>
    </source>
</reference>
<feature type="repeat" description="TPR" evidence="1">
    <location>
        <begin position="322"/>
        <end position="355"/>
    </location>
</feature>
<feature type="domain" description="Glycosyltransferase 2-like" evidence="2">
    <location>
        <begin position="6"/>
        <end position="93"/>
    </location>
</feature>
<evidence type="ECO:0000259" key="2">
    <source>
        <dbReference type="Pfam" id="PF00535"/>
    </source>
</evidence>
<dbReference type="SUPFAM" id="SSF48452">
    <property type="entry name" value="TPR-like"/>
    <property type="match status" value="1"/>
</dbReference>
<comment type="caution">
    <text evidence="3">The sequence shown here is derived from an EMBL/GenBank/DDBJ whole genome shotgun (WGS) entry which is preliminary data.</text>
</comment>
<proteinExistence type="predicted"/>
<name>A0ABS7KDM9_9BACL</name>
<dbReference type="Gene3D" id="3.90.550.10">
    <property type="entry name" value="Spore Coat Polysaccharide Biosynthesis Protein SpsA, Chain A"/>
    <property type="match status" value="1"/>
</dbReference>
<evidence type="ECO:0000256" key="1">
    <source>
        <dbReference type="PROSITE-ProRule" id="PRU00339"/>
    </source>
</evidence>
<accession>A0ABS7KDM9</accession>
<dbReference type="Proteomes" id="UP000706031">
    <property type="component" value="Unassembled WGS sequence"/>
</dbReference>
<protein>
    <submittedName>
        <fullName evidence="3">Glycosyltransferase</fullName>
    </submittedName>
</protein>